<feature type="domain" description="ThuA-like" evidence="1">
    <location>
        <begin position="16"/>
        <end position="227"/>
    </location>
</feature>
<dbReference type="RefSeq" id="WP_317776297.1">
    <property type="nucleotide sequence ID" value="NZ_JAWMAJ010000448.1"/>
</dbReference>
<dbReference type="SUPFAM" id="SSF52317">
    <property type="entry name" value="Class I glutamine amidotransferase-like"/>
    <property type="match status" value="1"/>
</dbReference>
<name>A0ABU4FTY6_9ACTN</name>
<proteinExistence type="predicted"/>
<accession>A0ABU4FTY6</accession>
<protein>
    <submittedName>
        <fullName evidence="2">ThuA domain-containing protein</fullName>
    </submittedName>
</protein>
<dbReference type="EMBL" id="JAWMAJ010000448">
    <property type="protein sequence ID" value="MDV7224098.1"/>
    <property type="molecule type" value="Genomic_DNA"/>
</dbReference>
<dbReference type="InterPro" id="IPR029062">
    <property type="entry name" value="Class_I_gatase-like"/>
</dbReference>
<keyword evidence="3" id="KW-1185">Reference proteome</keyword>
<sequence>MDRRPRDPLMAAERTALVVRGGWEGHSPRECTELFLPALADAGFAVTVREDLDAYADADLMARTDLVVQCWTEGRLTGEQSAGLVSAVEAGTGFAGWHGGVVATFQDSPAYLRMVGGLFLHHPAEFLEYRVRIEPEHREHPIVAGLPDTTVMTEQYWMLTDAFSTVLASTNVAPGAAGQGERPVDMPVVWTRQWGRGRIFFSALGHRPDDLREPTVRALTTRGLLWAAR</sequence>
<evidence type="ECO:0000313" key="3">
    <source>
        <dbReference type="Proteomes" id="UP001187346"/>
    </source>
</evidence>
<dbReference type="InterPro" id="IPR029010">
    <property type="entry name" value="ThuA-like"/>
</dbReference>
<dbReference type="PANTHER" id="PTHR40469:SF2">
    <property type="entry name" value="GALACTOSE-BINDING DOMAIN-LIKE SUPERFAMILY PROTEIN"/>
    <property type="match status" value="1"/>
</dbReference>
<reference evidence="2 3" key="1">
    <citation type="submission" date="2023-10" db="EMBL/GenBank/DDBJ databases">
        <title>Characterization of rhizosphere-enriched actinobacteria from wheat plants lab-grown on chernevaya soil.</title>
        <authorList>
            <person name="Tikhonova E.N."/>
            <person name="Konopkin A."/>
            <person name="Kravchenko I.K."/>
        </authorList>
    </citation>
    <scope>NUCLEOTIDE SEQUENCE [LARGE SCALE GENOMIC DNA]</scope>
    <source>
        <strain evidence="2 3">RR29</strain>
    </source>
</reference>
<dbReference type="Pfam" id="PF06283">
    <property type="entry name" value="ThuA"/>
    <property type="match status" value="1"/>
</dbReference>
<dbReference type="Gene3D" id="3.40.50.880">
    <property type="match status" value="1"/>
</dbReference>
<evidence type="ECO:0000259" key="1">
    <source>
        <dbReference type="Pfam" id="PF06283"/>
    </source>
</evidence>
<organism evidence="2 3">
    <name type="scientific">Streptomyces prunicolor</name>
    <dbReference type="NCBI Taxonomy" id="67348"/>
    <lineage>
        <taxon>Bacteria</taxon>
        <taxon>Bacillati</taxon>
        <taxon>Actinomycetota</taxon>
        <taxon>Actinomycetes</taxon>
        <taxon>Kitasatosporales</taxon>
        <taxon>Streptomycetaceae</taxon>
        <taxon>Streptomyces</taxon>
    </lineage>
</organism>
<comment type="caution">
    <text evidence="2">The sequence shown here is derived from an EMBL/GenBank/DDBJ whole genome shotgun (WGS) entry which is preliminary data.</text>
</comment>
<dbReference type="PANTHER" id="PTHR40469">
    <property type="entry name" value="SECRETED GLYCOSYL HYDROLASE"/>
    <property type="match status" value="1"/>
</dbReference>
<dbReference type="Proteomes" id="UP001187346">
    <property type="component" value="Unassembled WGS sequence"/>
</dbReference>
<gene>
    <name evidence="2" type="ORF">R5A26_50110</name>
</gene>
<evidence type="ECO:0000313" key="2">
    <source>
        <dbReference type="EMBL" id="MDV7224098.1"/>
    </source>
</evidence>